<accession>A0A9D4PDH8</accession>
<name>A0A9D4PDH8_RHISA</name>
<organism evidence="1 2">
    <name type="scientific">Rhipicephalus sanguineus</name>
    <name type="common">Brown dog tick</name>
    <name type="synonym">Ixodes sanguineus</name>
    <dbReference type="NCBI Taxonomy" id="34632"/>
    <lineage>
        <taxon>Eukaryota</taxon>
        <taxon>Metazoa</taxon>
        <taxon>Ecdysozoa</taxon>
        <taxon>Arthropoda</taxon>
        <taxon>Chelicerata</taxon>
        <taxon>Arachnida</taxon>
        <taxon>Acari</taxon>
        <taxon>Parasitiformes</taxon>
        <taxon>Ixodida</taxon>
        <taxon>Ixodoidea</taxon>
        <taxon>Ixodidae</taxon>
        <taxon>Rhipicephalinae</taxon>
        <taxon>Rhipicephalus</taxon>
        <taxon>Rhipicephalus</taxon>
    </lineage>
</organism>
<dbReference type="EMBL" id="JABSTV010001255">
    <property type="protein sequence ID" value="KAH7936413.1"/>
    <property type="molecule type" value="Genomic_DNA"/>
</dbReference>
<reference evidence="1" key="1">
    <citation type="journal article" date="2020" name="Cell">
        <title>Large-Scale Comparative Analyses of Tick Genomes Elucidate Their Genetic Diversity and Vector Capacities.</title>
        <authorList>
            <consortium name="Tick Genome and Microbiome Consortium (TIGMIC)"/>
            <person name="Jia N."/>
            <person name="Wang J."/>
            <person name="Shi W."/>
            <person name="Du L."/>
            <person name="Sun Y."/>
            <person name="Zhan W."/>
            <person name="Jiang J.F."/>
            <person name="Wang Q."/>
            <person name="Zhang B."/>
            <person name="Ji P."/>
            <person name="Bell-Sakyi L."/>
            <person name="Cui X.M."/>
            <person name="Yuan T.T."/>
            <person name="Jiang B.G."/>
            <person name="Yang W.F."/>
            <person name="Lam T.T."/>
            <person name="Chang Q.C."/>
            <person name="Ding S.J."/>
            <person name="Wang X.J."/>
            <person name="Zhu J.G."/>
            <person name="Ruan X.D."/>
            <person name="Zhao L."/>
            <person name="Wei J.T."/>
            <person name="Ye R.Z."/>
            <person name="Que T.C."/>
            <person name="Du C.H."/>
            <person name="Zhou Y.H."/>
            <person name="Cheng J.X."/>
            <person name="Dai P.F."/>
            <person name="Guo W.B."/>
            <person name="Han X.H."/>
            <person name="Huang E.J."/>
            <person name="Li L.F."/>
            <person name="Wei W."/>
            <person name="Gao Y.C."/>
            <person name="Liu J.Z."/>
            <person name="Shao H.Z."/>
            <person name="Wang X."/>
            <person name="Wang C.C."/>
            <person name="Yang T.C."/>
            <person name="Huo Q.B."/>
            <person name="Li W."/>
            <person name="Chen H.Y."/>
            <person name="Chen S.E."/>
            <person name="Zhou L.G."/>
            <person name="Ni X.B."/>
            <person name="Tian J.H."/>
            <person name="Sheng Y."/>
            <person name="Liu T."/>
            <person name="Pan Y.S."/>
            <person name="Xia L.Y."/>
            <person name="Li J."/>
            <person name="Zhao F."/>
            <person name="Cao W.C."/>
        </authorList>
    </citation>
    <scope>NUCLEOTIDE SEQUENCE</scope>
    <source>
        <strain evidence="1">Rsan-2018</strain>
    </source>
</reference>
<protein>
    <submittedName>
        <fullName evidence="1">Uncharacterized protein</fullName>
    </submittedName>
</protein>
<evidence type="ECO:0000313" key="1">
    <source>
        <dbReference type="EMBL" id="KAH7936413.1"/>
    </source>
</evidence>
<evidence type="ECO:0000313" key="2">
    <source>
        <dbReference type="Proteomes" id="UP000821837"/>
    </source>
</evidence>
<dbReference type="Proteomes" id="UP000821837">
    <property type="component" value="Unassembled WGS sequence"/>
</dbReference>
<gene>
    <name evidence="1" type="ORF">HPB52_023398</name>
</gene>
<sequence length="142" mass="15816">MFLERLDNFCLVSGTDEAKRLGNLLQDLAEWSTLKDLAMEADGLMRTAWRRRQYKSLPPPTNPTIMASANSFRQQPTSATATVGMTVQPSYIYDQFHRATTVPNLMQLLAHATGHSLAAAQPTSPLPALWKDQTSCPPMCHR</sequence>
<keyword evidence="2" id="KW-1185">Reference proteome</keyword>
<proteinExistence type="predicted"/>
<reference evidence="1" key="2">
    <citation type="submission" date="2021-09" db="EMBL/GenBank/DDBJ databases">
        <authorList>
            <person name="Jia N."/>
            <person name="Wang J."/>
            <person name="Shi W."/>
            <person name="Du L."/>
            <person name="Sun Y."/>
            <person name="Zhan W."/>
            <person name="Jiang J."/>
            <person name="Wang Q."/>
            <person name="Zhang B."/>
            <person name="Ji P."/>
            <person name="Sakyi L.B."/>
            <person name="Cui X."/>
            <person name="Yuan T."/>
            <person name="Jiang B."/>
            <person name="Yang W."/>
            <person name="Lam T.T.-Y."/>
            <person name="Chang Q."/>
            <person name="Ding S."/>
            <person name="Wang X."/>
            <person name="Zhu J."/>
            <person name="Ruan X."/>
            <person name="Zhao L."/>
            <person name="Wei J."/>
            <person name="Que T."/>
            <person name="Du C."/>
            <person name="Cheng J."/>
            <person name="Dai P."/>
            <person name="Han X."/>
            <person name="Huang E."/>
            <person name="Gao Y."/>
            <person name="Liu J."/>
            <person name="Shao H."/>
            <person name="Ye R."/>
            <person name="Li L."/>
            <person name="Wei W."/>
            <person name="Wang X."/>
            <person name="Wang C."/>
            <person name="Huo Q."/>
            <person name="Li W."/>
            <person name="Guo W."/>
            <person name="Chen H."/>
            <person name="Chen S."/>
            <person name="Zhou L."/>
            <person name="Zhou L."/>
            <person name="Ni X."/>
            <person name="Tian J."/>
            <person name="Zhou Y."/>
            <person name="Sheng Y."/>
            <person name="Liu T."/>
            <person name="Pan Y."/>
            <person name="Xia L."/>
            <person name="Li J."/>
            <person name="Zhao F."/>
            <person name="Cao W."/>
        </authorList>
    </citation>
    <scope>NUCLEOTIDE SEQUENCE</scope>
    <source>
        <strain evidence="1">Rsan-2018</strain>
        <tissue evidence="1">Larvae</tissue>
    </source>
</reference>
<dbReference type="AlphaFoldDB" id="A0A9D4PDH8"/>
<comment type="caution">
    <text evidence="1">The sequence shown here is derived from an EMBL/GenBank/DDBJ whole genome shotgun (WGS) entry which is preliminary data.</text>
</comment>